<name>A0A9D1S9H3_9FIRM</name>
<feature type="domain" description="Metallo-beta-lactamase" evidence="1">
    <location>
        <begin position="16"/>
        <end position="201"/>
    </location>
</feature>
<sequence>MELIQVGDQTYYIKNSTNIGIYKIDQENVFLIDTGNDKDAGKKILKILESNGWKVKGIITTHSHADHIGGNKLIQDRTNCKIFAHGIEKGFTESPILEPSFLYGGFPFKDIQNKFLLAKGSKVNEIENNLPEGLEYIELKGHFFDMIGIKTSDNICFLADSIISQETIEKYHIFYLLDVREFLNTLEKLERVGANLYIPSHCKATNNIHSLIELNKNKVEEIINIILEICKREITFEEILKNIFDRYQLIMNANQYVLIGSTIKSYLSYLYEENKIVYEFKDNKMLWKKI</sequence>
<dbReference type="SMART" id="SM00849">
    <property type="entry name" value="Lactamase_B"/>
    <property type="match status" value="1"/>
</dbReference>
<proteinExistence type="predicted"/>
<dbReference type="InterPro" id="IPR036866">
    <property type="entry name" value="RibonucZ/Hydroxyglut_hydro"/>
</dbReference>
<reference evidence="2" key="1">
    <citation type="submission" date="2020-10" db="EMBL/GenBank/DDBJ databases">
        <authorList>
            <person name="Gilroy R."/>
        </authorList>
    </citation>
    <scope>NUCLEOTIDE SEQUENCE</scope>
    <source>
        <strain evidence="2">CHK195-15760</strain>
    </source>
</reference>
<accession>A0A9D1S9H3</accession>
<dbReference type="Proteomes" id="UP000824093">
    <property type="component" value="Unassembled WGS sequence"/>
</dbReference>
<gene>
    <name evidence="2" type="ORF">IAB70_06460</name>
</gene>
<evidence type="ECO:0000313" key="2">
    <source>
        <dbReference type="EMBL" id="HIU52234.1"/>
    </source>
</evidence>
<organism evidence="2 3">
    <name type="scientific">Candidatus Merdicola faecigallinarum</name>
    <dbReference type="NCBI Taxonomy" id="2840862"/>
    <lineage>
        <taxon>Bacteria</taxon>
        <taxon>Bacillati</taxon>
        <taxon>Bacillota</taxon>
        <taxon>Clostridia</taxon>
        <taxon>Candidatus Merdicola</taxon>
    </lineage>
</organism>
<dbReference type="EMBL" id="DVNH01000049">
    <property type="protein sequence ID" value="HIU52234.1"/>
    <property type="molecule type" value="Genomic_DNA"/>
</dbReference>
<protein>
    <submittedName>
        <fullName evidence="2">MBL fold metallo-hydrolase</fullName>
    </submittedName>
</protein>
<evidence type="ECO:0000313" key="3">
    <source>
        <dbReference type="Proteomes" id="UP000824093"/>
    </source>
</evidence>
<dbReference type="InterPro" id="IPR050855">
    <property type="entry name" value="NDM-1-like"/>
</dbReference>
<dbReference type="Pfam" id="PF00753">
    <property type="entry name" value="Lactamase_B"/>
    <property type="match status" value="1"/>
</dbReference>
<dbReference type="AlphaFoldDB" id="A0A9D1S9H3"/>
<dbReference type="CDD" id="cd07743">
    <property type="entry name" value="metallo-hydrolase-like_MBL-fold"/>
    <property type="match status" value="1"/>
</dbReference>
<comment type="caution">
    <text evidence="2">The sequence shown here is derived from an EMBL/GenBank/DDBJ whole genome shotgun (WGS) entry which is preliminary data.</text>
</comment>
<dbReference type="SUPFAM" id="SSF56281">
    <property type="entry name" value="Metallo-hydrolase/oxidoreductase"/>
    <property type="match status" value="1"/>
</dbReference>
<dbReference type="PANTHER" id="PTHR42951">
    <property type="entry name" value="METALLO-BETA-LACTAMASE DOMAIN-CONTAINING"/>
    <property type="match status" value="1"/>
</dbReference>
<dbReference type="PANTHER" id="PTHR42951:SF14">
    <property type="entry name" value="METALLO-BETA-LACTAMASE SUPERFAMILY PROTEIN"/>
    <property type="match status" value="1"/>
</dbReference>
<reference evidence="2" key="2">
    <citation type="journal article" date="2021" name="PeerJ">
        <title>Extensive microbial diversity within the chicken gut microbiome revealed by metagenomics and culture.</title>
        <authorList>
            <person name="Gilroy R."/>
            <person name="Ravi A."/>
            <person name="Getino M."/>
            <person name="Pursley I."/>
            <person name="Horton D.L."/>
            <person name="Alikhan N.F."/>
            <person name="Baker D."/>
            <person name="Gharbi K."/>
            <person name="Hall N."/>
            <person name="Watson M."/>
            <person name="Adriaenssens E.M."/>
            <person name="Foster-Nyarko E."/>
            <person name="Jarju S."/>
            <person name="Secka A."/>
            <person name="Antonio M."/>
            <person name="Oren A."/>
            <person name="Chaudhuri R.R."/>
            <person name="La Ragione R."/>
            <person name="Hildebrand F."/>
            <person name="Pallen M.J."/>
        </authorList>
    </citation>
    <scope>NUCLEOTIDE SEQUENCE</scope>
    <source>
        <strain evidence="2">CHK195-15760</strain>
    </source>
</reference>
<dbReference type="InterPro" id="IPR001279">
    <property type="entry name" value="Metallo-B-lactamas"/>
</dbReference>
<dbReference type="Gene3D" id="3.60.15.10">
    <property type="entry name" value="Ribonuclease Z/Hydroxyacylglutathione hydrolase-like"/>
    <property type="match status" value="1"/>
</dbReference>
<evidence type="ECO:0000259" key="1">
    <source>
        <dbReference type="SMART" id="SM00849"/>
    </source>
</evidence>